<dbReference type="AlphaFoldDB" id="A0AAN8WBB4"/>
<dbReference type="Gene3D" id="3.40.630.10">
    <property type="entry name" value="Zn peptidases"/>
    <property type="match status" value="1"/>
</dbReference>
<evidence type="ECO:0000256" key="1">
    <source>
        <dbReference type="ARBA" id="ARBA00009528"/>
    </source>
</evidence>
<organism evidence="6 7">
    <name type="scientific">Halocaridina rubra</name>
    <name type="common">Hawaiian red shrimp</name>
    <dbReference type="NCBI Taxonomy" id="373956"/>
    <lineage>
        <taxon>Eukaryota</taxon>
        <taxon>Metazoa</taxon>
        <taxon>Ecdysozoa</taxon>
        <taxon>Arthropoda</taxon>
        <taxon>Crustacea</taxon>
        <taxon>Multicrustacea</taxon>
        <taxon>Malacostraca</taxon>
        <taxon>Eumalacostraca</taxon>
        <taxon>Eucarida</taxon>
        <taxon>Decapoda</taxon>
        <taxon>Pleocyemata</taxon>
        <taxon>Caridea</taxon>
        <taxon>Atyoidea</taxon>
        <taxon>Atyidae</taxon>
        <taxon>Halocaridina</taxon>
    </lineage>
</organism>
<evidence type="ECO:0000259" key="5">
    <source>
        <dbReference type="PROSITE" id="PS00631"/>
    </source>
</evidence>
<dbReference type="Proteomes" id="UP001381693">
    <property type="component" value="Unassembled WGS sequence"/>
</dbReference>
<dbReference type="EC" id="3.4.11.1" evidence="6"/>
<dbReference type="PRINTS" id="PR00481">
    <property type="entry name" value="LAMNOPPTDASE"/>
</dbReference>
<dbReference type="PANTHER" id="PTHR11963">
    <property type="entry name" value="LEUCINE AMINOPEPTIDASE-RELATED"/>
    <property type="match status" value="1"/>
</dbReference>
<feature type="domain" description="Cytosol aminopeptidase" evidence="5">
    <location>
        <begin position="380"/>
        <end position="387"/>
    </location>
</feature>
<dbReference type="InterPro" id="IPR000819">
    <property type="entry name" value="Peptidase_M17_C"/>
</dbReference>
<sequence>MELERSVICVEGERSNASLSDSVISGVARNVCGCCTSCREYCSAKMLCEVKTETSLLSAEYDGIVLVTDSLVRLTGPLQPLSGPLKTQESFDASVSKEGTCVKTDLPSGRLVYAPTGPINRDYDDVRRFADAATSGIKRALKVGLKRPLLVCASDQTYPQAQLVTLLGALHALYVPLEIREDVPTKKTKVASLGFLGNEKIVHLAVALEKGRVVARDIGGSDPERMAPPKVEDYVREVFLNSKVKVDVVSDDTKLCKEYPLFSAVNRCAKGVDRHKGRIIYLTYEGQGPIEKTVMLVGKGVTYDTGGADIKAGGVMAGMHRDKCGSAAVAGFMQIVNELQPKNLKIIGTMTMVRNSVGSDCYVADEIITSRAGVRVRVGNTDAEGRMAMADVLCHMKELATNEVNPYLMTIATLTGHCCLAFGEYYTAIMDNGPARLAKVSQILQEAGDEVADPFEISTIRREDFDFHAGESEYEDVLQCNNLPSSRTPRGHQTPSAFLIMSSGLDKHGKDSKKPLKYSHLDIAGASGPFPGIPSGAPILALAKAFIPSAF</sequence>
<dbReference type="CDD" id="cd00433">
    <property type="entry name" value="Peptidase_M17"/>
    <property type="match status" value="1"/>
</dbReference>
<dbReference type="PANTHER" id="PTHR11963:SF48">
    <property type="entry name" value="DIPEPTIDASE B, ISOFORM A"/>
    <property type="match status" value="1"/>
</dbReference>
<dbReference type="EMBL" id="JAXCGZ010023455">
    <property type="protein sequence ID" value="KAK7008552.1"/>
    <property type="molecule type" value="Genomic_DNA"/>
</dbReference>
<keyword evidence="4 6" id="KW-0378">Hydrolase</keyword>
<comment type="caution">
    <text evidence="6">The sequence shown here is derived from an EMBL/GenBank/DDBJ whole genome shotgun (WGS) entry which is preliminary data.</text>
</comment>
<keyword evidence="3" id="KW-0645">Protease</keyword>
<dbReference type="SUPFAM" id="SSF53187">
    <property type="entry name" value="Zn-dependent exopeptidases"/>
    <property type="match status" value="1"/>
</dbReference>
<evidence type="ECO:0000313" key="6">
    <source>
        <dbReference type="EMBL" id="KAK7008552.1"/>
    </source>
</evidence>
<keyword evidence="2 6" id="KW-0031">Aminopeptidase</keyword>
<dbReference type="Pfam" id="PF00883">
    <property type="entry name" value="Peptidase_M17"/>
    <property type="match status" value="1"/>
</dbReference>
<protein>
    <submittedName>
        <fullName evidence="6">Cytosol aminopeptidase, catalytic domain</fullName>
        <ecNumber evidence="6">3.4.11.1</ecNumber>
    </submittedName>
</protein>
<name>A0AAN8WBB4_HALRR</name>
<dbReference type="GO" id="GO:0006508">
    <property type="term" value="P:proteolysis"/>
    <property type="evidence" value="ECO:0007669"/>
    <property type="project" value="UniProtKB-KW"/>
</dbReference>
<reference evidence="6 7" key="1">
    <citation type="submission" date="2023-11" db="EMBL/GenBank/DDBJ databases">
        <title>Halocaridina rubra genome assembly.</title>
        <authorList>
            <person name="Smith C."/>
        </authorList>
    </citation>
    <scope>NUCLEOTIDE SEQUENCE [LARGE SCALE GENOMIC DNA]</scope>
    <source>
        <strain evidence="6">EP-1</strain>
        <tissue evidence="6">Whole</tissue>
    </source>
</reference>
<dbReference type="GO" id="GO:0070006">
    <property type="term" value="F:metalloaminopeptidase activity"/>
    <property type="evidence" value="ECO:0007669"/>
    <property type="project" value="InterPro"/>
</dbReference>
<keyword evidence="7" id="KW-1185">Reference proteome</keyword>
<dbReference type="GO" id="GO:0005737">
    <property type="term" value="C:cytoplasm"/>
    <property type="evidence" value="ECO:0007669"/>
    <property type="project" value="InterPro"/>
</dbReference>
<evidence type="ECO:0000256" key="2">
    <source>
        <dbReference type="ARBA" id="ARBA00022438"/>
    </source>
</evidence>
<gene>
    <name evidence="6" type="primary">lap-2</name>
    <name evidence="6" type="ORF">SK128_025206</name>
</gene>
<dbReference type="PROSITE" id="PS00631">
    <property type="entry name" value="CYTOSOL_AP"/>
    <property type="match status" value="1"/>
</dbReference>
<evidence type="ECO:0000256" key="3">
    <source>
        <dbReference type="ARBA" id="ARBA00022670"/>
    </source>
</evidence>
<evidence type="ECO:0000313" key="7">
    <source>
        <dbReference type="Proteomes" id="UP001381693"/>
    </source>
</evidence>
<comment type="similarity">
    <text evidence="1">Belongs to the peptidase M17 family.</text>
</comment>
<dbReference type="GO" id="GO:0030145">
    <property type="term" value="F:manganese ion binding"/>
    <property type="evidence" value="ECO:0007669"/>
    <property type="project" value="InterPro"/>
</dbReference>
<proteinExistence type="inferred from homology"/>
<evidence type="ECO:0000256" key="4">
    <source>
        <dbReference type="ARBA" id="ARBA00022801"/>
    </source>
</evidence>
<dbReference type="InterPro" id="IPR011356">
    <property type="entry name" value="Leucine_aapep/pepB"/>
</dbReference>
<accession>A0AAN8WBB4</accession>